<sequence length="63" mass="7532">MRMLFVSGWRLAIRYFCAFRNAENVYGVLKHLYIGSVRLCWRSRSLCRVQRQHSAIIEDTTDH</sequence>
<protein>
    <submittedName>
        <fullName evidence="1">Uncharacterized protein</fullName>
    </submittedName>
</protein>
<evidence type="ECO:0000313" key="1">
    <source>
        <dbReference type="EMBL" id="JAE34118.1"/>
    </source>
</evidence>
<accession>A0A0A9HMM6</accession>
<dbReference type="AlphaFoldDB" id="A0A0A9HMM6"/>
<organism evidence="1">
    <name type="scientific">Arundo donax</name>
    <name type="common">Giant reed</name>
    <name type="synonym">Donax arundinaceus</name>
    <dbReference type="NCBI Taxonomy" id="35708"/>
    <lineage>
        <taxon>Eukaryota</taxon>
        <taxon>Viridiplantae</taxon>
        <taxon>Streptophyta</taxon>
        <taxon>Embryophyta</taxon>
        <taxon>Tracheophyta</taxon>
        <taxon>Spermatophyta</taxon>
        <taxon>Magnoliopsida</taxon>
        <taxon>Liliopsida</taxon>
        <taxon>Poales</taxon>
        <taxon>Poaceae</taxon>
        <taxon>PACMAD clade</taxon>
        <taxon>Arundinoideae</taxon>
        <taxon>Arundineae</taxon>
        <taxon>Arundo</taxon>
    </lineage>
</organism>
<proteinExistence type="predicted"/>
<name>A0A0A9HMM6_ARUDO</name>
<reference evidence="1" key="1">
    <citation type="submission" date="2014-09" db="EMBL/GenBank/DDBJ databases">
        <authorList>
            <person name="Magalhaes I.L.F."/>
            <person name="Oliveira U."/>
            <person name="Santos F.R."/>
            <person name="Vidigal T.H.D.A."/>
            <person name="Brescovit A.D."/>
            <person name="Santos A.J."/>
        </authorList>
    </citation>
    <scope>NUCLEOTIDE SEQUENCE</scope>
    <source>
        <tissue evidence="1">Shoot tissue taken approximately 20 cm above the soil surface</tissue>
    </source>
</reference>
<dbReference type="EMBL" id="GBRH01163778">
    <property type="protein sequence ID" value="JAE34118.1"/>
    <property type="molecule type" value="Transcribed_RNA"/>
</dbReference>
<reference evidence="1" key="2">
    <citation type="journal article" date="2015" name="Data Brief">
        <title>Shoot transcriptome of the giant reed, Arundo donax.</title>
        <authorList>
            <person name="Barrero R.A."/>
            <person name="Guerrero F.D."/>
            <person name="Moolhuijzen P."/>
            <person name="Goolsby J.A."/>
            <person name="Tidwell J."/>
            <person name="Bellgard S.E."/>
            <person name="Bellgard M.I."/>
        </authorList>
    </citation>
    <scope>NUCLEOTIDE SEQUENCE</scope>
    <source>
        <tissue evidence="1">Shoot tissue taken approximately 20 cm above the soil surface</tissue>
    </source>
</reference>